<evidence type="ECO:0000313" key="1">
    <source>
        <dbReference type="EMBL" id="KAF4133862.1"/>
    </source>
</evidence>
<dbReference type="Proteomes" id="UP000704712">
    <property type="component" value="Unassembled WGS sequence"/>
</dbReference>
<gene>
    <name evidence="1" type="ORF">GN958_ATG17199</name>
</gene>
<comment type="caution">
    <text evidence="1">The sequence shown here is derived from an EMBL/GenBank/DDBJ whole genome shotgun (WGS) entry which is preliminary data.</text>
</comment>
<organism evidence="1 2">
    <name type="scientific">Phytophthora infestans</name>
    <name type="common">Potato late blight agent</name>
    <name type="synonym">Botrytis infestans</name>
    <dbReference type="NCBI Taxonomy" id="4787"/>
    <lineage>
        <taxon>Eukaryota</taxon>
        <taxon>Sar</taxon>
        <taxon>Stramenopiles</taxon>
        <taxon>Oomycota</taxon>
        <taxon>Peronosporomycetes</taxon>
        <taxon>Peronosporales</taxon>
        <taxon>Peronosporaceae</taxon>
        <taxon>Phytophthora</taxon>
    </lineage>
</organism>
<feature type="non-terminal residue" evidence="1">
    <location>
        <position position="1"/>
    </location>
</feature>
<sequence length="232" mass="26447">EAVTNQQAHPNLVTHYSNGLYWPRARTITNGIKASDETGAHERGQMIVASKVTSVKLLSSVLTILAYVWYIPYDYGFTRKILERRVMQTKAKEYFRLVEEVSHIDWCHHNLVFIDGVSFDNRGIARKKGYSLRDQTIAIRGDFQQKRRIFPFLIQKSSCMGTSNIYSDTMVSEASGIYNAFCENILSFLKVLKMKRLLSIVGGRLRAILTRLVQCQRRRGEALSTTSAMKAA</sequence>
<dbReference type="EMBL" id="JAACNO010002359">
    <property type="protein sequence ID" value="KAF4133862.1"/>
    <property type="molecule type" value="Genomic_DNA"/>
</dbReference>
<name>A0A8S9U2F3_PHYIN</name>
<protein>
    <submittedName>
        <fullName evidence="1">Uncharacterized protein</fullName>
    </submittedName>
</protein>
<proteinExistence type="predicted"/>
<evidence type="ECO:0000313" key="2">
    <source>
        <dbReference type="Proteomes" id="UP000704712"/>
    </source>
</evidence>
<dbReference type="AlphaFoldDB" id="A0A8S9U2F3"/>
<reference evidence="1" key="1">
    <citation type="submission" date="2020-03" db="EMBL/GenBank/DDBJ databases">
        <title>Hybrid Assembly of Korean Phytophthora infestans isolates.</title>
        <authorList>
            <person name="Prokchorchik M."/>
            <person name="Lee Y."/>
            <person name="Seo J."/>
            <person name="Cho J.-H."/>
            <person name="Park Y.-E."/>
            <person name="Jang D.-C."/>
            <person name="Im J.-S."/>
            <person name="Choi J.-G."/>
            <person name="Park H.-J."/>
            <person name="Lee G.-B."/>
            <person name="Lee Y.-G."/>
            <person name="Hong S.-Y."/>
            <person name="Cho K."/>
            <person name="Sohn K.H."/>
        </authorList>
    </citation>
    <scope>NUCLEOTIDE SEQUENCE</scope>
    <source>
        <strain evidence="1">KR_2_A2</strain>
    </source>
</reference>
<accession>A0A8S9U2F3</accession>